<evidence type="ECO:0000313" key="2">
    <source>
        <dbReference type="Proteomes" id="UP000184016"/>
    </source>
</evidence>
<organism evidence="1 2">
    <name type="scientific">Alicyclobacillus tolerans</name>
    <dbReference type="NCBI Taxonomy" id="90970"/>
    <lineage>
        <taxon>Bacteria</taxon>
        <taxon>Bacillati</taxon>
        <taxon>Bacillota</taxon>
        <taxon>Bacilli</taxon>
        <taxon>Bacillales</taxon>
        <taxon>Alicyclobacillaceae</taxon>
        <taxon>Alicyclobacillus</taxon>
    </lineage>
</organism>
<reference evidence="2" key="1">
    <citation type="submission" date="2016-11" db="EMBL/GenBank/DDBJ databases">
        <authorList>
            <person name="Varghese N."/>
            <person name="Submissions S."/>
        </authorList>
    </citation>
    <scope>NUCLEOTIDE SEQUENCE [LARGE SCALE GENOMIC DNA]</scope>
    <source>
        <strain evidence="2">USBA-503</strain>
    </source>
</reference>
<accession>A0A1M6VW19</accession>
<gene>
    <name evidence="1" type="ORF">SAMN05443507_12450</name>
</gene>
<evidence type="ECO:0000313" key="1">
    <source>
        <dbReference type="EMBL" id="SHK85619.1"/>
    </source>
</evidence>
<dbReference type="RefSeq" id="WP_165612017.1">
    <property type="nucleotide sequence ID" value="NZ_FRAF01000024.1"/>
</dbReference>
<dbReference type="Proteomes" id="UP000184016">
    <property type="component" value="Unassembled WGS sequence"/>
</dbReference>
<protein>
    <submittedName>
        <fullName evidence="1">Uncharacterized protein</fullName>
    </submittedName>
</protein>
<name>A0A1M6VW19_9BACL</name>
<dbReference type="EMBL" id="FRAF01000024">
    <property type="protein sequence ID" value="SHK85619.1"/>
    <property type="molecule type" value="Genomic_DNA"/>
</dbReference>
<dbReference type="AlphaFoldDB" id="A0A1M6VW19"/>
<keyword evidence="2" id="KW-1185">Reference proteome</keyword>
<sequence>MDNMVELSNEELTMVAGFNSWDILGGLLLGLQQQRLTQHSQRLLRGSPELVVESQQV</sequence>
<proteinExistence type="predicted"/>